<comment type="subcellular location">
    <subcellularLocation>
        <location evidence="1">Cell membrane</location>
        <topology evidence="1">Multi-pass membrane protein</topology>
    </subcellularLocation>
</comment>
<dbReference type="Gene3D" id="1.10.287.70">
    <property type="match status" value="1"/>
</dbReference>
<feature type="transmembrane region" description="Helical" evidence="2">
    <location>
        <begin position="15"/>
        <end position="36"/>
    </location>
</feature>
<dbReference type="SUPFAM" id="SSF81324">
    <property type="entry name" value="Voltage-gated potassium channels"/>
    <property type="match status" value="1"/>
</dbReference>
<name>A0A9C7GBN5_9BACI</name>
<dbReference type="AlphaFoldDB" id="A0A9C7GBN5"/>
<dbReference type="RefSeq" id="WP_290369571.1">
    <property type="nucleotide sequence ID" value="NZ_CAKJTG010000021.1"/>
</dbReference>
<dbReference type="SUPFAM" id="SSF51735">
    <property type="entry name" value="NAD(P)-binding Rossmann-fold domains"/>
    <property type="match status" value="1"/>
</dbReference>
<evidence type="ECO:0000259" key="3">
    <source>
        <dbReference type="PROSITE" id="PS51201"/>
    </source>
</evidence>
<feature type="transmembrane region" description="Helical" evidence="2">
    <location>
        <begin position="48"/>
        <end position="65"/>
    </location>
</feature>
<dbReference type="InterPro" id="IPR036291">
    <property type="entry name" value="NAD(P)-bd_dom_sf"/>
</dbReference>
<proteinExistence type="predicted"/>
<dbReference type="PROSITE" id="PS51201">
    <property type="entry name" value="RCK_N"/>
    <property type="match status" value="1"/>
</dbReference>
<dbReference type="GO" id="GO:0005886">
    <property type="term" value="C:plasma membrane"/>
    <property type="evidence" value="ECO:0007669"/>
    <property type="project" value="UniProtKB-SubCell"/>
</dbReference>
<dbReference type="Pfam" id="PF02254">
    <property type="entry name" value="TrkA_N"/>
    <property type="match status" value="1"/>
</dbReference>
<dbReference type="InterPro" id="IPR003148">
    <property type="entry name" value="RCK_N"/>
</dbReference>
<evidence type="ECO:0000256" key="1">
    <source>
        <dbReference type="ARBA" id="ARBA00004651"/>
    </source>
</evidence>
<dbReference type="PANTHER" id="PTHR43833">
    <property type="entry name" value="POTASSIUM CHANNEL PROTEIN 2-RELATED-RELATED"/>
    <property type="match status" value="1"/>
</dbReference>
<keyword evidence="2" id="KW-0812">Transmembrane</keyword>
<gene>
    <name evidence="4" type="ORF">NEOCIP111885_03364</name>
</gene>
<accession>A0A9C7GBN5</accession>
<feature type="transmembrane region" description="Helical" evidence="2">
    <location>
        <begin position="72"/>
        <end position="93"/>
    </location>
</feature>
<dbReference type="InterPro" id="IPR013099">
    <property type="entry name" value="K_chnl_dom"/>
</dbReference>
<dbReference type="EMBL" id="CAKJTG010000021">
    <property type="protein sequence ID" value="CAG9609621.1"/>
    <property type="molecule type" value="Genomic_DNA"/>
</dbReference>
<organism evidence="4 5">
    <name type="scientific">Pseudoneobacillus rhizosphaerae</name>
    <dbReference type="NCBI Taxonomy" id="2880968"/>
    <lineage>
        <taxon>Bacteria</taxon>
        <taxon>Bacillati</taxon>
        <taxon>Bacillota</taxon>
        <taxon>Bacilli</taxon>
        <taxon>Bacillales</taxon>
        <taxon>Bacillaceae</taxon>
        <taxon>Pseudoneobacillus</taxon>
    </lineage>
</organism>
<reference evidence="4" key="1">
    <citation type="submission" date="2021-10" db="EMBL/GenBank/DDBJ databases">
        <authorList>
            <person name="Criscuolo A."/>
        </authorList>
    </citation>
    <scope>NUCLEOTIDE SEQUENCE</scope>
    <source>
        <strain evidence="4">CIP111885</strain>
    </source>
</reference>
<dbReference type="Gene3D" id="3.40.50.720">
    <property type="entry name" value="NAD(P)-binding Rossmann-like Domain"/>
    <property type="match status" value="1"/>
</dbReference>
<dbReference type="Pfam" id="PF07885">
    <property type="entry name" value="Ion_trans_2"/>
    <property type="match status" value="1"/>
</dbReference>
<evidence type="ECO:0000313" key="5">
    <source>
        <dbReference type="Proteomes" id="UP000789845"/>
    </source>
</evidence>
<dbReference type="PANTHER" id="PTHR43833:SF9">
    <property type="entry name" value="POTASSIUM CHANNEL PROTEIN YUGO-RELATED"/>
    <property type="match status" value="1"/>
</dbReference>
<keyword evidence="2" id="KW-1133">Transmembrane helix</keyword>
<comment type="caution">
    <text evidence="4">The sequence shown here is derived from an EMBL/GenBank/DDBJ whole genome shotgun (WGS) entry which is preliminary data.</text>
</comment>
<evidence type="ECO:0000256" key="2">
    <source>
        <dbReference type="SAM" id="Phobius"/>
    </source>
</evidence>
<feature type="domain" description="RCK N-terminal" evidence="3">
    <location>
        <begin position="113"/>
        <end position="238"/>
    </location>
</feature>
<protein>
    <recommendedName>
        <fullName evidence="3">RCK N-terminal domain-containing protein</fullName>
    </recommendedName>
</protein>
<evidence type="ECO:0000313" key="4">
    <source>
        <dbReference type="EMBL" id="CAG9609621.1"/>
    </source>
</evidence>
<sequence>MHHSLYIFFLRLPPLLRILLIAITLILLFGWIIHLIEPNNFTSLFDGIWWAIITTSTIGYGDFVPKTFMGRLVGIVLIFIGAGFISTYFISLATSAISKQNHFVEGKLTFHGGGHIIIIGWNERSREIIESIINNVEYKNIVLIDETLNENPLPGKSVHFLQGRPSKDEVLLKANLKSAKKILITADQHKDEYQADMNSILALLAIKGLCPEITCVIEILTSEQVENARRAGANIIIETNQIVSKNILDKL</sequence>
<dbReference type="GO" id="GO:0006813">
    <property type="term" value="P:potassium ion transport"/>
    <property type="evidence" value="ECO:0007669"/>
    <property type="project" value="InterPro"/>
</dbReference>
<keyword evidence="5" id="KW-1185">Reference proteome</keyword>
<dbReference type="InterPro" id="IPR050721">
    <property type="entry name" value="Trk_Ktr_HKT_K-transport"/>
</dbReference>
<dbReference type="Proteomes" id="UP000789845">
    <property type="component" value="Unassembled WGS sequence"/>
</dbReference>
<keyword evidence="2" id="KW-0472">Membrane</keyword>